<reference evidence="1 2" key="1">
    <citation type="submission" date="2015-07" db="EMBL/GenBank/DDBJ databases">
        <authorList>
            <person name="Ju K.-S."/>
            <person name="Doroghazi J.R."/>
            <person name="Metcalf W.W."/>
        </authorList>
    </citation>
    <scope>NUCLEOTIDE SEQUENCE [LARGE SCALE GENOMIC DNA]</scope>
    <source>
        <strain evidence="1 2">NRRL B-3589</strain>
    </source>
</reference>
<dbReference type="RefSeq" id="WP_030892564.1">
    <property type="nucleotide sequence ID" value="NZ_JBIRHZ010000003.1"/>
</dbReference>
<dbReference type="EMBL" id="LGUT01000061">
    <property type="protein sequence ID" value="KOG91884.1"/>
    <property type="molecule type" value="Genomic_DNA"/>
</dbReference>
<proteinExistence type="predicted"/>
<protein>
    <submittedName>
        <fullName evidence="1">Uncharacterized protein</fullName>
    </submittedName>
</protein>
<gene>
    <name evidence="1" type="ORF">ADK38_00740</name>
</gene>
<organism evidence="1 2">
    <name type="scientific">Streptomyces varsoviensis</name>
    <dbReference type="NCBI Taxonomy" id="67373"/>
    <lineage>
        <taxon>Bacteria</taxon>
        <taxon>Bacillati</taxon>
        <taxon>Actinomycetota</taxon>
        <taxon>Actinomycetes</taxon>
        <taxon>Kitasatosporales</taxon>
        <taxon>Streptomycetaceae</taxon>
        <taxon>Streptomyces</taxon>
    </lineage>
</organism>
<sequence length="115" mass="12299">MAVVDVAEVEDVIRRALAERPVLPPYADLCAIHASLLHHIGCLMPLTTAQVDGLGHGSAEWSRKQTYLKQIPHQIDEGLGSGLVSASCRVQSLGYTLRFLLENSGLVEVAGGVNP</sequence>
<evidence type="ECO:0000313" key="1">
    <source>
        <dbReference type="EMBL" id="KOG91884.1"/>
    </source>
</evidence>
<comment type="caution">
    <text evidence="1">The sequence shown here is derived from an EMBL/GenBank/DDBJ whole genome shotgun (WGS) entry which is preliminary data.</text>
</comment>
<name>A0ABR5JEV5_9ACTN</name>
<keyword evidence="2" id="KW-1185">Reference proteome</keyword>
<evidence type="ECO:0000313" key="2">
    <source>
        <dbReference type="Proteomes" id="UP000037020"/>
    </source>
</evidence>
<accession>A0ABR5JEV5</accession>
<dbReference type="Pfam" id="PF19979">
    <property type="entry name" value="DUF6415"/>
    <property type="match status" value="1"/>
</dbReference>
<dbReference type="Proteomes" id="UP000037020">
    <property type="component" value="Unassembled WGS sequence"/>
</dbReference>
<dbReference type="InterPro" id="IPR046300">
    <property type="entry name" value="DUF6415"/>
</dbReference>